<evidence type="ECO:0000313" key="1">
    <source>
        <dbReference type="EMBL" id="KAI0088196.1"/>
    </source>
</evidence>
<dbReference type="EMBL" id="MU274914">
    <property type="protein sequence ID" value="KAI0088196.1"/>
    <property type="molecule type" value="Genomic_DNA"/>
</dbReference>
<reference evidence="1" key="1">
    <citation type="journal article" date="2021" name="Environ. Microbiol.">
        <title>Gene family expansions and transcriptome signatures uncover fungal adaptations to wood decay.</title>
        <authorList>
            <person name="Hage H."/>
            <person name="Miyauchi S."/>
            <person name="Viragh M."/>
            <person name="Drula E."/>
            <person name="Min B."/>
            <person name="Chaduli D."/>
            <person name="Navarro D."/>
            <person name="Favel A."/>
            <person name="Norest M."/>
            <person name="Lesage-Meessen L."/>
            <person name="Balint B."/>
            <person name="Merenyi Z."/>
            <person name="de Eugenio L."/>
            <person name="Morin E."/>
            <person name="Martinez A.T."/>
            <person name="Baldrian P."/>
            <person name="Stursova M."/>
            <person name="Martinez M.J."/>
            <person name="Novotny C."/>
            <person name="Magnuson J.K."/>
            <person name="Spatafora J.W."/>
            <person name="Maurice S."/>
            <person name="Pangilinan J."/>
            <person name="Andreopoulos W."/>
            <person name="LaButti K."/>
            <person name="Hundley H."/>
            <person name="Na H."/>
            <person name="Kuo A."/>
            <person name="Barry K."/>
            <person name="Lipzen A."/>
            <person name="Henrissat B."/>
            <person name="Riley R."/>
            <person name="Ahrendt S."/>
            <person name="Nagy L.G."/>
            <person name="Grigoriev I.V."/>
            <person name="Martin F."/>
            <person name="Rosso M.N."/>
        </authorList>
    </citation>
    <scope>NUCLEOTIDE SEQUENCE</scope>
    <source>
        <strain evidence="1">CBS 384.51</strain>
    </source>
</reference>
<evidence type="ECO:0000313" key="2">
    <source>
        <dbReference type="Proteomes" id="UP001055072"/>
    </source>
</evidence>
<comment type="caution">
    <text evidence="1">The sequence shown here is derived from an EMBL/GenBank/DDBJ whole genome shotgun (WGS) entry which is preliminary data.</text>
</comment>
<accession>A0ACB8U1W1</accession>
<organism evidence="1 2">
    <name type="scientific">Irpex rosettiformis</name>
    <dbReference type="NCBI Taxonomy" id="378272"/>
    <lineage>
        <taxon>Eukaryota</taxon>
        <taxon>Fungi</taxon>
        <taxon>Dikarya</taxon>
        <taxon>Basidiomycota</taxon>
        <taxon>Agaricomycotina</taxon>
        <taxon>Agaricomycetes</taxon>
        <taxon>Polyporales</taxon>
        <taxon>Irpicaceae</taxon>
        <taxon>Irpex</taxon>
    </lineage>
</organism>
<keyword evidence="2" id="KW-1185">Reference proteome</keyword>
<protein>
    <submittedName>
        <fullName evidence="1">Alcohol dehydrogenase</fullName>
    </submittedName>
</protein>
<dbReference type="Proteomes" id="UP001055072">
    <property type="component" value="Unassembled WGS sequence"/>
</dbReference>
<gene>
    <name evidence="1" type="ORF">BDY19DRAFT_184057</name>
</gene>
<name>A0ACB8U1W1_9APHY</name>
<sequence length="348" mass="37874">MAPVKNGRILFASHPDEYPIPGKDIIYDESESIDLENVPLNGGFLIKALVLSIDPYMRGKMRKVADVGPSYEIGKPLDNDGVALVLRSDHPDVKVGDHIFARIPFQHYTILQRLKGENFARDGIILANKENLPWSAYCGVAGIPGQTAYCAWKEYANPLKGEVAFVSAAAGSVGSFAVQLAKADGLKVIACAGSDEKVDFVKSLGVDYAFNYKKEDTAKVLEKEGPVDIYWDNVGGPTLDAALANAASGARFIECGMISGYNVQGGDAIRNLSRVVWSEIKLYGFLVGRLLPKYADAFYMEVPGLVREGKLKYLEDRTQGLEYAGRAIEAVQRGINKGKSVVIVAEEF</sequence>
<proteinExistence type="predicted"/>